<dbReference type="Gene3D" id="2.40.100.10">
    <property type="entry name" value="Cyclophilin-like"/>
    <property type="match status" value="1"/>
</dbReference>
<keyword evidence="1" id="KW-0547">Nucleotide-binding</keyword>
<protein>
    <submittedName>
        <fullName evidence="5">Antagonist of KipI</fullName>
    </submittedName>
</protein>
<organism evidence="5 6">
    <name type="scientific">Paenibacillus qinlingensis</name>
    <dbReference type="NCBI Taxonomy" id="1837343"/>
    <lineage>
        <taxon>Bacteria</taxon>
        <taxon>Bacillati</taxon>
        <taxon>Bacillota</taxon>
        <taxon>Bacilli</taxon>
        <taxon>Bacillales</taxon>
        <taxon>Paenibacillaceae</taxon>
        <taxon>Paenibacillus</taxon>
    </lineage>
</organism>
<dbReference type="InterPro" id="IPR029000">
    <property type="entry name" value="Cyclophilin-like_dom_sf"/>
</dbReference>
<evidence type="ECO:0000313" key="6">
    <source>
        <dbReference type="Proteomes" id="UP001267290"/>
    </source>
</evidence>
<feature type="domain" description="Carboxyltransferase" evidence="4">
    <location>
        <begin position="24"/>
        <end position="314"/>
    </location>
</feature>
<dbReference type="SUPFAM" id="SSF50891">
    <property type="entry name" value="Cyclophilin-like"/>
    <property type="match status" value="1"/>
</dbReference>
<dbReference type="Proteomes" id="UP001267290">
    <property type="component" value="Unassembled WGS sequence"/>
</dbReference>
<dbReference type="Pfam" id="PF02626">
    <property type="entry name" value="CT_A_B"/>
    <property type="match status" value="1"/>
</dbReference>
<dbReference type="PANTHER" id="PTHR43309">
    <property type="entry name" value="5-OXOPROLINASE SUBUNIT C"/>
    <property type="match status" value="1"/>
</dbReference>
<dbReference type="RefSeq" id="WP_310502015.1">
    <property type="nucleotide sequence ID" value="NZ_JAVDSB010000017.1"/>
</dbReference>
<dbReference type="EMBL" id="JAVDSB010000017">
    <property type="protein sequence ID" value="MDR6554595.1"/>
    <property type="molecule type" value="Genomic_DNA"/>
</dbReference>
<evidence type="ECO:0000256" key="1">
    <source>
        <dbReference type="ARBA" id="ARBA00022741"/>
    </source>
</evidence>
<evidence type="ECO:0000313" key="5">
    <source>
        <dbReference type="EMBL" id="MDR6554595.1"/>
    </source>
</evidence>
<accession>A0ABU1P4C3</accession>
<keyword evidence="2" id="KW-0378">Hydrolase</keyword>
<gene>
    <name evidence="5" type="ORF">J2736_005825</name>
</gene>
<dbReference type="PANTHER" id="PTHR43309:SF5">
    <property type="entry name" value="5-OXOPROLINASE SUBUNIT C"/>
    <property type="match status" value="1"/>
</dbReference>
<dbReference type="SMART" id="SM00797">
    <property type="entry name" value="AHS2"/>
    <property type="match status" value="1"/>
</dbReference>
<proteinExistence type="predicted"/>
<name>A0ABU1P4C3_9BACL</name>
<evidence type="ECO:0000256" key="2">
    <source>
        <dbReference type="ARBA" id="ARBA00022801"/>
    </source>
</evidence>
<comment type="caution">
    <text evidence="5">The sequence shown here is derived from an EMBL/GenBank/DDBJ whole genome shotgun (WGS) entry which is preliminary data.</text>
</comment>
<evidence type="ECO:0000259" key="4">
    <source>
        <dbReference type="SMART" id="SM00797"/>
    </source>
</evidence>
<dbReference type="InterPro" id="IPR052708">
    <property type="entry name" value="PxpC"/>
</dbReference>
<dbReference type="NCBIfam" id="TIGR00724">
    <property type="entry name" value="urea_amlyse_rel"/>
    <property type="match status" value="1"/>
</dbReference>
<keyword evidence="6" id="KW-1185">Reference proteome</keyword>
<evidence type="ECO:0000256" key="3">
    <source>
        <dbReference type="ARBA" id="ARBA00022840"/>
    </source>
</evidence>
<dbReference type="InterPro" id="IPR003778">
    <property type="entry name" value="CT_A_B"/>
</dbReference>
<sequence>MGFEVIKPGLLSTLQDEGRYGYRKYGVIVAGPMDRFAHRTANLLVGNGYEAVALEMTLSGPTLVAQSDRLVAICGADMEAKVDGSLAPLWQPFVLRTGSELQFQYAVEGCRAYLAVHGGFMAAEALGSHSTYLRAGMGGYEGRTLRVGDVLKMEKDESPIQLINAVDLRARSVSPRIRPDYRDNLVVRIVKGKEASYFTPESWSQLLSQSFQVTSQSDRMGYRLSSERKLALTEGISYEMISEAVACGTIQVPSSGQPIVLLADCQTTGGYPHIGHVISADLPLVAQIKPGGMLQFQEVTHREAQEQLLLQAMDLKLLEIGMQTWFRGLKK</sequence>
<keyword evidence="3" id="KW-0067">ATP-binding</keyword>
<reference evidence="5 6" key="1">
    <citation type="submission" date="2023-07" db="EMBL/GenBank/DDBJ databases">
        <title>Sorghum-associated microbial communities from plants grown in Nebraska, USA.</title>
        <authorList>
            <person name="Schachtman D."/>
        </authorList>
    </citation>
    <scope>NUCLEOTIDE SEQUENCE [LARGE SCALE GENOMIC DNA]</scope>
    <source>
        <strain evidence="5 6">CC258</strain>
    </source>
</reference>